<evidence type="ECO:0000259" key="3">
    <source>
        <dbReference type="PROSITE" id="PS51390"/>
    </source>
</evidence>
<dbReference type="InterPro" id="IPR008197">
    <property type="entry name" value="WAP_dom"/>
</dbReference>
<accession>A0A218UA85</accession>
<dbReference type="SUPFAM" id="SSF57256">
    <property type="entry name" value="Elafin-like"/>
    <property type="match status" value="3"/>
</dbReference>
<keyword evidence="1" id="KW-0732">Signal</keyword>
<dbReference type="InterPro" id="IPR050514">
    <property type="entry name" value="WAP_four-disulfide_core"/>
</dbReference>
<evidence type="ECO:0000313" key="4">
    <source>
        <dbReference type="EMBL" id="OWK50548.1"/>
    </source>
</evidence>
<protein>
    <recommendedName>
        <fullName evidence="3">WAP domain-containing protein</fullName>
    </recommendedName>
</protein>
<dbReference type="PANTHER" id="PTHR19441">
    <property type="entry name" value="WHEY ACDIC PROTEIN WAP"/>
    <property type="match status" value="1"/>
</dbReference>
<dbReference type="FunFam" id="4.10.75.10:FF:000001">
    <property type="entry name" value="Anosmin 1"/>
    <property type="match status" value="1"/>
</dbReference>
<comment type="caution">
    <text evidence="4">The sequence shown here is derived from an EMBL/GenBank/DDBJ whole genome shotgun (WGS) entry which is preliminary data.</text>
</comment>
<organism evidence="4 5">
    <name type="scientific">Lonchura striata</name>
    <name type="common">white-rumped munia</name>
    <dbReference type="NCBI Taxonomy" id="40157"/>
    <lineage>
        <taxon>Eukaryota</taxon>
        <taxon>Metazoa</taxon>
        <taxon>Chordata</taxon>
        <taxon>Craniata</taxon>
        <taxon>Vertebrata</taxon>
        <taxon>Euteleostomi</taxon>
        <taxon>Archelosauria</taxon>
        <taxon>Archosauria</taxon>
        <taxon>Dinosauria</taxon>
        <taxon>Saurischia</taxon>
        <taxon>Theropoda</taxon>
        <taxon>Coelurosauria</taxon>
        <taxon>Aves</taxon>
        <taxon>Neognathae</taxon>
        <taxon>Neoaves</taxon>
        <taxon>Telluraves</taxon>
        <taxon>Australaves</taxon>
        <taxon>Passeriformes</taxon>
        <taxon>Passeroidea</taxon>
        <taxon>Estrildidae</taxon>
        <taxon>Estrildinae</taxon>
        <taxon>Lonchura</taxon>
    </lineage>
</organism>
<dbReference type="GO" id="GO:0005615">
    <property type="term" value="C:extracellular space"/>
    <property type="evidence" value="ECO:0007669"/>
    <property type="project" value="TreeGrafter"/>
</dbReference>
<dbReference type="EMBL" id="MUZQ01000528">
    <property type="protein sequence ID" value="OWK50548.1"/>
    <property type="molecule type" value="Genomic_DNA"/>
</dbReference>
<evidence type="ECO:0000313" key="5">
    <source>
        <dbReference type="Proteomes" id="UP000197619"/>
    </source>
</evidence>
<evidence type="ECO:0000256" key="2">
    <source>
        <dbReference type="ARBA" id="ARBA00023157"/>
    </source>
</evidence>
<dbReference type="GO" id="GO:0019731">
    <property type="term" value="P:antibacterial humoral response"/>
    <property type="evidence" value="ECO:0007669"/>
    <property type="project" value="TreeGrafter"/>
</dbReference>
<keyword evidence="2" id="KW-1015">Disulfide bond</keyword>
<feature type="domain" description="WAP" evidence="3">
    <location>
        <begin position="75"/>
        <end position="123"/>
    </location>
</feature>
<dbReference type="AlphaFoldDB" id="A0A218UA85"/>
<dbReference type="GO" id="GO:0004867">
    <property type="term" value="F:serine-type endopeptidase inhibitor activity"/>
    <property type="evidence" value="ECO:0007669"/>
    <property type="project" value="TreeGrafter"/>
</dbReference>
<dbReference type="InterPro" id="IPR036645">
    <property type="entry name" value="Elafin-like_sf"/>
</dbReference>
<proteinExistence type="predicted"/>
<dbReference type="Proteomes" id="UP000197619">
    <property type="component" value="Unassembled WGS sequence"/>
</dbReference>
<gene>
    <name evidence="4" type="ORF">RLOC_00013557</name>
</gene>
<reference evidence="4 5" key="1">
    <citation type="submission" date="2017-05" db="EMBL/GenBank/DDBJ databases">
        <title>Genome of assembly of the Bengalese finch, Lonchura striata domestica.</title>
        <authorList>
            <person name="Colquitt B.M."/>
            <person name="Brainard M.S."/>
        </authorList>
    </citation>
    <scope>NUCLEOTIDE SEQUENCE [LARGE SCALE GENOMIC DNA]</scope>
    <source>
        <strain evidence="4">White83orange57</strain>
    </source>
</reference>
<keyword evidence="5" id="KW-1185">Reference proteome</keyword>
<dbReference type="GO" id="GO:0045087">
    <property type="term" value="P:innate immune response"/>
    <property type="evidence" value="ECO:0007669"/>
    <property type="project" value="TreeGrafter"/>
</dbReference>
<dbReference type="Gene3D" id="4.10.75.10">
    <property type="entry name" value="Elafin-like"/>
    <property type="match status" value="3"/>
</dbReference>
<dbReference type="Pfam" id="PF00095">
    <property type="entry name" value="WAP"/>
    <property type="match status" value="3"/>
</dbReference>
<dbReference type="PROSITE" id="PS51390">
    <property type="entry name" value="WAP"/>
    <property type="match status" value="2"/>
</dbReference>
<name>A0A218UA85_9PASE</name>
<sequence length="238" mass="24865">MPIPHALDVALHHPPGLEPSASVFSLRLYCLSDHGCPGAEKCCQDGKVWTCLLPTTGESWAVGPGWLHAKPCAFPPAKPGFCPWKRAQRRAAACPNRCTDDRDCPGEHKCCFSGCGLACTPPDTGTAPPALSDPHIQPTTALVLAQLPPGRAQCVPGPTAGQAAAAVPGQVCSWWHQPGPREWSHHAAVKPGVCPTVLRGSLGPCLEQCDTDSDCTGDNKCCTTGCGHICKPPTKGTA</sequence>
<evidence type="ECO:0000256" key="1">
    <source>
        <dbReference type="ARBA" id="ARBA00022729"/>
    </source>
</evidence>
<dbReference type="PRINTS" id="PR00003">
    <property type="entry name" value="4DISULPHCORE"/>
</dbReference>
<dbReference type="SMART" id="SM00217">
    <property type="entry name" value="WAP"/>
    <property type="match status" value="2"/>
</dbReference>
<dbReference type="PANTHER" id="PTHR19441:SF30">
    <property type="entry name" value="ELAFIN"/>
    <property type="match status" value="1"/>
</dbReference>
<dbReference type="CDD" id="cd00199">
    <property type="entry name" value="WAP"/>
    <property type="match status" value="2"/>
</dbReference>
<feature type="domain" description="WAP" evidence="3">
    <location>
        <begin position="187"/>
        <end position="234"/>
    </location>
</feature>